<organism evidence="9 10">
    <name type="scientific">Romboutsia sedimentorum</name>
    <dbReference type="NCBI Taxonomy" id="1368474"/>
    <lineage>
        <taxon>Bacteria</taxon>
        <taxon>Bacillati</taxon>
        <taxon>Bacillota</taxon>
        <taxon>Clostridia</taxon>
        <taxon>Peptostreptococcales</taxon>
        <taxon>Peptostreptococcaceae</taxon>
        <taxon>Romboutsia</taxon>
    </lineage>
</organism>
<reference evidence="9 10" key="1">
    <citation type="submission" date="2023-05" db="EMBL/GenBank/DDBJ databases">
        <title>Rombocin, a short stable natural nisin variant, displays selective antimicrobial activity against Listeria monocytogenes and employs dual mode of action to kill target bacterial strains.</title>
        <authorList>
            <person name="Wambui J."/>
            <person name="Stephan R."/>
            <person name="Kuipers O.P."/>
        </authorList>
    </citation>
    <scope>NUCLEOTIDE SEQUENCE [LARGE SCALE GENOMIC DNA]</scope>
    <source>
        <strain evidence="9 10">RC002</strain>
    </source>
</reference>
<dbReference type="EMBL" id="JASKYM010000004">
    <property type="protein sequence ID" value="MDK2563888.1"/>
    <property type="molecule type" value="Genomic_DNA"/>
</dbReference>
<feature type="transmembrane region" description="Helical" evidence="7">
    <location>
        <begin position="6"/>
        <end position="22"/>
    </location>
</feature>
<comment type="caution">
    <text evidence="9">The sequence shown here is derived from an EMBL/GenBank/DDBJ whole genome shotgun (WGS) entry which is preliminary data.</text>
</comment>
<proteinExistence type="inferred from homology"/>
<evidence type="ECO:0000256" key="6">
    <source>
        <dbReference type="ARBA" id="ARBA00023136"/>
    </source>
</evidence>
<evidence type="ECO:0000313" key="10">
    <source>
        <dbReference type="Proteomes" id="UP001301012"/>
    </source>
</evidence>
<evidence type="ECO:0000259" key="8">
    <source>
        <dbReference type="Pfam" id="PF02308"/>
    </source>
</evidence>
<feature type="transmembrane region" description="Helical" evidence="7">
    <location>
        <begin position="118"/>
        <end position="137"/>
    </location>
</feature>
<sequence>MILLEHLIKLVLASFIGFLVGLERSSRKGSPIGVGTTSNLTTGVCLLTIISANCLPGSDPSRLIANIITAIGFLCGGVIFTKPTDDDTNDQDVVGLTTGATLFSLAGIGIAIGLGYYWLAIITTVIIELNILASRLIKRVRKREE</sequence>
<feature type="transmembrane region" description="Helical" evidence="7">
    <location>
        <begin position="63"/>
        <end position="81"/>
    </location>
</feature>
<keyword evidence="5 7" id="KW-1133">Transmembrane helix</keyword>
<name>A0ABT7ECT1_9FIRM</name>
<dbReference type="PANTHER" id="PTHR33778">
    <property type="entry name" value="PROTEIN MGTC"/>
    <property type="match status" value="1"/>
</dbReference>
<dbReference type="InterPro" id="IPR049177">
    <property type="entry name" value="MgtC_SapB_SrpB_YhiD_N"/>
</dbReference>
<dbReference type="Proteomes" id="UP001301012">
    <property type="component" value="Unassembled WGS sequence"/>
</dbReference>
<evidence type="ECO:0000313" key="9">
    <source>
        <dbReference type="EMBL" id="MDK2563888.1"/>
    </source>
</evidence>
<evidence type="ECO:0000256" key="5">
    <source>
        <dbReference type="ARBA" id="ARBA00022989"/>
    </source>
</evidence>
<evidence type="ECO:0000256" key="1">
    <source>
        <dbReference type="ARBA" id="ARBA00004651"/>
    </source>
</evidence>
<keyword evidence="10" id="KW-1185">Reference proteome</keyword>
<dbReference type="Pfam" id="PF02308">
    <property type="entry name" value="MgtC"/>
    <property type="match status" value="1"/>
</dbReference>
<comment type="similarity">
    <text evidence="2">Belongs to the MgtC/SapB family.</text>
</comment>
<evidence type="ECO:0000256" key="4">
    <source>
        <dbReference type="ARBA" id="ARBA00022692"/>
    </source>
</evidence>
<keyword evidence="4 7" id="KW-0812">Transmembrane</keyword>
<keyword evidence="6 7" id="KW-0472">Membrane</keyword>
<keyword evidence="3" id="KW-1003">Cell membrane</keyword>
<dbReference type="RefSeq" id="WP_284132825.1">
    <property type="nucleotide sequence ID" value="NZ_JASKYM010000004.1"/>
</dbReference>
<feature type="transmembrane region" description="Helical" evidence="7">
    <location>
        <begin position="34"/>
        <end position="51"/>
    </location>
</feature>
<feature type="domain" description="MgtC/SapB/SrpB/YhiD N-terminal" evidence="8">
    <location>
        <begin position="10"/>
        <end position="136"/>
    </location>
</feature>
<feature type="transmembrane region" description="Helical" evidence="7">
    <location>
        <begin position="93"/>
        <end position="112"/>
    </location>
</feature>
<accession>A0ABT7ECT1</accession>
<dbReference type="PRINTS" id="PR01837">
    <property type="entry name" value="MGTCSAPBPROT"/>
</dbReference>
<dbReference type="PANTHER" id="PTHR33778:SF1">
    <property type="entry name" value="MAGNESIUM TRANSPORTER YHID-RELATED"/>
    <property type="match status" value="1"/>
</dbReference>
<evidence type="ECO:0000256" key="7">
    <source>
        <dbReference type="SAM" id="Phobius"/>
    </source>
</evidence>
<comment type="subcellular location">
    <subcellularLocation>
        <location evidence="1">Cell membrane</location>
        <topology evidence="1">Multi-pass membrane protein</topology>
    </subcellularLocation>
</comment>
<protein>
    <submittedName>
        <fullName evidence="9">MgtC/SapB family protein</fullName>
    </submittedName>
</protein>
<evidence type="ECO:0000256" key="3">
    <source>
        <dbReference type="ARBA" id="ARBA00022475"/>
    </source>
</evidence>
<dbReference type="InterPro" id="IPR003416">
    <property type="entry name" value="MgtC/SapB/SrpB/YhiD_fam"/>
</dbReference>
<evidence type="ECO:0000256" key="2">
    <source>
        <dbReference type="ARBA" id="ARBA00009298"/>
    </source>
</evidence>
<gene>
    <name evidence="9" type="ORF">QOZ84_10030</name>
</gene>